<accession>A0ACC3NN72</accession>
<proteinExistence type="predicted"/>
<dbReference type="Proteomes" id="UP001281147">
    <property type="component" value="Unassembled WGS sequence"/>
</dbReference>
<dbReference type="EMBL" id="JAUTXU010000025">
    <property type="protein sequence ID" value="KAK3719722.1"/>
    <property type="molecule type" value="Genomic_DNA"/>
</dbReference>
<organism evidence="1 2">
    <name type="scientific">Vermiconidia calcicola</name>
    <dbReference type="NCBI Taxonomy" id="1690605"/>
    <lineage>
        <taxon>Eukaryota</taxon>
        <taxon>Fungi</taxon>
        <taxon>Dikarya</taxon>
        <taxon>Ascomycota</taxon>
        <taxon>Pezizomycotina</taxon>
        <taxon>Dothideomycetes</taxon>
        <taxon>Dothideomycetidae</taxon>
        <taxon>Mycosphaerellales</taxon>
        <taxon>Extremaceae</taxon>
        <taxon>Vermiconidia</taxon>
    </lineage>
</organism>
<evidence type="ECO:0000313" key="2">
    <source>
        <dbReference type="Proteomes" id="UP001281147"/>
    </source>
</evidence>
<comment type="caution">
    <text evidence="1">The sequence shown here is derived from an EMBL/GenBank/DDBJ whole genome shotgun (WGS) entry which is preliminary data.</text>
</comment>
<keyword evidence="2" id="KW-1185">Reference proteome</keyword>
<gene>
    <name evidence="1" type="ORF">LTR37_004259</name>
</gene>
<sequence length="743" mass="83782">MAGQIPDPQTLNSWEDAFQHPLPIVRKLEQQLRRNIDDNRQKLRSLVGASYRDLLGTAESIIEMDQQMETVETNLGDIGRKCNARTIERIGNNHSRMRKTLDARYEDKHGAMAQTKVLQNALNKVSRIIKAGGDALQASKLLVLSRLLYKSVSESPQAPSVLEDLRRKLTMLRKKVLSYVGRTMRKPSADKTLQAHTLSAYGLVTSSTPKDVLRHFLQVRYEQLNGKSASPSEVDILQMLDLFSQTLLDTRDLFPRRFAESLAQLAKVPLLQDDQVRSVFELNLDIYGGWLAADVQAFTPWVRHEQLTTSEVNEALQSWTCQAQNCLLNGVQDHLHTQRDAQTIVHTRRKVLSKYMGLNSKFRNDKHLKAINVMREVFTKRLGELVTEAAALSDFALAEAGIPGSDNQVPEQQSMWDLASRDLDSSQGALIFRQSIVQIGQDLVDDMRTRRWDMDIDFELEDLDNGDSLVEALNKVDPNQLQDKLHDATEASLGRVMNHIQSVASSTEHAGFYVRIWREVDRRRRVFQNRLNVSTAEISLTVLHRNIAQSLSGGPIDEYVRSAKTPSRAAVTLWDGSPPLPVQPSPATFRFLITLHRAMSDAGDDLWSPEVVHELKGVLLEALGTRLDDPAFSRLAQDSDRTNGHLEDADGNDEIMLNGTHERIASTRDRLLQSLFDMQYLRRICSDPGKEKPGLGELGGIVETMKTQLELGDSMNERMKKSTSEYWKRTYLLFGLLAPSSGD</sequence>
<protein>
    <submittedName>
        <fullName evidence="1">Uncharacterized protein</fullName>
    </submittedName>
</protein>
<reference evidence="1" key="1">
    <citation type="submission" date="2023-07" db="EMBL/GenBank/DDBJ databases">
        <title>Black Yeasts Isolated from many extreme environments.</title>
        <authorList>
            <person name="Coleine C."/>
            <person name="Stajich J.E."/>
            <person name="Selbmann L."/>
        </authorList>
    </citation>
    <scope>NUCLEOTIDE SEQUENCE</scope>
    <source>
        <strain evidence="1">CCFEE 5714</strain>
    </source>
</reference>
<name>A0ACC3NN72_9PEZI</name>
<evidence type="ECO:0000313" key="1">
    <source>
        <dbReference type="EMBL" id="KAK3719722.1"/>
    </source>
</evidence>